<proteinExistence type="predicted"/>
<accession>A0A7W8BPQ6</accession>
<evidence type="ECO:0000313" key="1">
    <source>
        <dbReference type="EMBL" id="MBB5127315.1"/>
    </source>
</evidence>
<dbReference type="AlphaFoldDB" id="A0A7W8BPQ6"/>
<dbReference type="Proteomes" id="UP000568022">
    <property type="component" value="Unassembled WGS sequence"/>
</dbReference>
<name>A0A7W8BPQ6_9ACTN</name>
<sequence>MPLVAVVVASLAIGFEQLVQWKYGPMGIIAFVALTVGIKARNTMIGGIGAVILVMLLAQSG</sequence>
<dbReference type="EMBL" id="JACHJE010000008">
    <property type="protein sequence ID" value="MBB5127315.1"/>
    <property type="molecule type" value="Genomic_DNA"/>
</dbReference>
<evidence type="ECO:0000313" key="2">
    <source>
        <dbReference type="Proteomes" id="UP000568022"/>
    </source>
</evidence>
<comment type="caution">
    <text evidence="1">The sequence shown here is derived from an EMBL/GenBank/DDBJ whole genome shotgun (WGS) entry which is preliminary data.</text>
</comment>
<reference evidence="1 2" key="1">
    <citation type="submission" date="2020-08" db="EMBL/GenBank/DDBJ databases">
        <title>Genomic Encyclopedia of Type Strains, Phase III (KMG-III): the genomes of soil and plant-associated and newly described type strains.</title>
        <authorList>
            <person name="Whitman W."/>
        </authorList>
    </citation>
    <scope>NUCLEOTIDE SEQUENCE [LARGE SCALE GENOMIC DNA]</scope>
    <source>
        <strain evidence="1 2">CECT 3226</strain>
    </source>
</reference>
<protein>
    <submittedName>
        <fullName evidence="1">Uncharacterized protein</fullName>
    </submittedName>
</protein>
<keyword evidence="2" id="KW-1185">Reference proteome</keyword>
<gene>
    <name evidence="1" type="ORF">FHS32_004057</name>
</gene>
<organism evidence="1 2">
    <name type="scientific">Streptomyces griseoloalbus</name>
    <dbReference type="NCBI Taxonomy" id="67303"/>
    <lineage>
        <taxon>Bacteria</taxon>
        <taxon>Bacillati</taxon>
        <taxon>Actinomycetota</taxon>
        <taxon>Actinomycetes</taxon>
        <taxon>Kitasatosporales</taxon>
        <taxon>Streptomycetaceae</taxon>
        <taxon>Streptomyces</taxon>
    </lineage>
</organism>